<evidence type="ECO:0000313" key="2">
    <source>
        <dbReference type="Proteomes" id="UP001164746"/>
    </source>
</evidence>
<organism evidence="1 2">
    <name type="scientific">Mya arenaria</name>
    <name type="common">Soft-shell clam</name>
    <dbReference type="NCBI Taxonomy" id="6604"/>
    <lineage>
        <taxon>Eukaryota</taxon>
        <taxon>Metazoa</taxon>
        <taxon>Spiralia</taxon>
        <taxon>Lophotrochozoa</taxon>
        <taxon>Mollusca</taxon>
        <taxon>Bivalvia</taxon>
        <taxon>Autobranchia</taxon>
        <taxon>Heteroconchia</taxon>
        <taxon>Euheterodonta</taxon>
        <taxon>Imparidentia</taxon>
        <taxon>Neoheterodontei</taxon>
        <taxon>Myida</taxon>
        <taxon>Myoidea</taxon>
        <taxon>Myidae</taxon>
        <taxon>Mya</taxon>
    </lineage>
</organism>
<gene>
    <name evidence="1" type="ORF">MAR_034165</name>
</gene>
<dbReference type="Proteomes" id="UP001164746">
    <property type="component" value="Chromosome 17"/>
</dbReference>
<accession>A0ABY7GB60</accession>
<evidence type="ECO:0000313" key="1">
    <source>
        <dbReference type="EMBL" id="WAR31623.1"/>
    </source>
</evidence>
<feature type="non-terminal residue" evidence="1">
    <location>
        <position position="1"/>
    </location>
</feature>
<dbReference type="EMBL" id="CP111028">
    <property type="protein sequence ID" value="WAR31623.1"/>
    <property type="molecule type" value="Genomic_DNA"/>
</dbReference>
<reference evidence="1" key="1">
    <citation type="submission" date="2022-11" db="EMBL/GenBank/DDBJ databases">
        <title>Centuries of genome instability and evolution in soft-shell clam transmissible cancer (bioRxiv).</title>
        <authorList>
            <person name="Hart S.F.M."/>
            <person name="Yonemitsu M.A."/>
            <person name="Giersch R.M."/>
            <person name="Beal B.F."/>
            <person name="Arriagada G."/>
            <person name="Davis B.W."/>
            <person name="Ostrander E.A."/>
            <person name="Goff S.P."/>
            <person name="Metzger M.J."/>
        </authorList>
    </citation>
    <scope>NUCLEOTIDE SEQUENCE</scope>
    <source>
        <strain evidence="1">MELC-2E11</strain>
        <tissue evidence="1">Siphon/mantle</tissue>
    </source>
</reference>
<keyword evidence="2" id="KW-1185">Reference proteome</keyword>
<protein>
    <submittedName>
        <fullName evidence="1">Uncharacterized protein</fullName>
    </submittedName>
</protein>
<name>A0ABY7GB60_MYAAR</name>
<proteinExistence type="predicted"/>
<sequence length="123" mass="14105">MDVTSTPKLLNFNLGGFVEVALPCSKNRKLFVAEVIDVQEDEVLFLTWKLPEVDLNGQQLKMSAGSIIHQLLATLITLFLTPRRVQTMFRFLRENPVLDIQKSSNREYPVLDIQKSSNRVQIF</sequence>